<dbReference type="EMBL" id="ML170220">
    <property type="protein sequence ID" value="TDL17516.1"/>
    <property type="molecule type" value="Genomic_DNA"/>
</dbReference>
<gene>
    <name evidence="2" type="ORF">BD410DRAFT_794210</name>
</gene>
<name>A0A4Y7PR75_9AGAM</name>
<evidence type="ECO:0000256" key="1">
    <source>
        <dbReference type="SAM" id="MobiDB-lite"/>
    </source>
</evidence>
<dbReference type="AlphaFoldDB" id="A0A4Y7PR75"/>
<sequence>MPYALRSLGPLAEKYLRRPDGTLEITSPSKTGLGQHTKFIYDETTPRARGRRVSAPELLPTPRTPSPSPEREEPRIPQTPVPDFPYRADSVLHTPKKKKANGPGGHGPPPLLRSPTAVGVNNIRTYFTSDSFGSLEEWNRMAQAEAREKMSRDTETERESVEAMQKREAEKIFQEQWPRWKGLEADIMEVDETDDMDSDFDASSVASDATTEILDTSSFSSYGAPLSTYATRHVSWASSAEYVPFSRQPTVIIDEPLPDFYPLSTADLTEHLNVSGTSSTVVSGNDGLLRSASSASYVPFSRQPTLIIDEPHSDFCPLSVGDLGKHLNVSTGSAAAVSSNGSLLRSASSKENWNPHATECNNRELQRNEGDQQRTLLSPKAL</sequence>
<evidence type="ECO:0000313" key="2">
    <source>
        <dbReference type="EMBL" id="TDL17516.1"/>
    </source>
</evidence>
<feature type="compositionally biased region" description="Polar residues" evidence="1">
    <location>
        <begin position="24"/>
        <end position="34"/>
    </location>
</feature>
<dbReference type="Proteomes" id="UP000294933">
    <property type="component" value="Unassembled WGS sequence"/>
</dbReference>
<protein>
    <submittedName>
        <fullName evidence="2">Uncharacterized protein</fullName>
    </submittedName>
</protein>
<proteinExistence type="predicted"/>
<feature type="region of interest" description="Disordered" evidence="1">
    <location>
        <begin position="1"/>
        <end position="116"/>
    </location>
</feature>
<dbReference type="VEuPathDB" id="FungiDB:BD410DRAFT_794210"/>
<reference evidence="2 3" key="1">
    <citation type="submission" date="2018-06" db="EMBL/GenBank/DDBJ databases">
        <title>A transcriptomic atlas of mushroom development highlights an independent origin of complex multicellularity.</title>
        <authorList>
            <consortium name="DOE Joint Genome Institute"/>
            <person name="Krizsan K."/>
            <person name="Almasi E."/>
            <person name="Merenyi Z."/>
            <person name="Sahu N."/>
            <person name="Viragh M."/>
            <person name="Koszo T."/>
            <person name="Mondo S."/>
            <person name="Kiss B."/>
            <person name="Balint B."/>
            <person name="Kues U."/>
            <person name="Barry K."/>
            <person name="Hegedus J.C."/>
            <person name="Henrissat B."/>
            <person name="Johnson J."/>
            <person name="Lipzen A."/>
            <person name="Ohm R."/>
            <person name="Nagy I."/>
            <person name="Pangilinan J."/>
            <person name="Yan J."/>
            <person name="Xiong Y."/>
            <person name="Grigoriev I.V."/>
            <person name="Hibbett D.S."/>
            <person name="Nagy L.G."/>
        </authorList>
    </citation>
    <scope>NUCLEOTIDE SEQUENCE [LARGE SCALE GENOMIC DNA]</scope>
    <source>
        <strain evidence="2 3">SZMC22713</strain>
    </source>
</reference>
<organism evidence="2 3">
    <name type="scientific">Rickenella mellea</name>
    <dbReference type="NCBI Taxonomy" id="50990"/>
    <lineage>
        <taxon>Eukaryota</taxon>
        <taxon>Fungi</taxon>
        <taxon>Dikarya</taxon>
        <taxon>Basidiomycota</taxon>
        <taxon>Agaricomycotina</taxon>
        <taxon>Agaricomycetes</taxon>
        <taxon>Hymenochaetales</taxon>
        <taxon>Rickenellaceae</taxon>
        <taxon>Rickenella</taxon>
    </lineage>
</organism>
<accession>A0A4Y7PR75</accession>
<keyword evidence="3" id="KW-1185">Reference proteome</keyword>
<evidence type="ECO:0000313" key="3">
    <source>
        <dbReference type="Proteomes" id="UP000294933"/>
    </source>
</evidence>